<dbReference type="EMBL" id="OY660867">
    <property type="protein sequence ID" value="CAJ1054901.1"/>
    <property type="molecule type" value="Genomic_DNA"/>
</dbReference>
<organism evidence="1 2">
    <name type="scientific">Xyrichtys novacula</name>
    <name type="common">Pearly razorfish</name>
    <name type="synonym">Hemipteronotus novacula</name>
    <dbReference type="NCBI Taxonomy" id="13765"/>
    <lineage>
        <taxon>Eukaryota</taxon>
        <taxon>Metazoa</taxon>
        <taxon>Chordata</taxon>
        <taxon>Craniata</taxon>
        <taxon>Vertebrata</taxon>
        <taxon>Euteleostomi</taxon>
        <taxon>Actinopterygii</taxon>
        <taxon>Neopterygii</taxon>
        <taxon>Teleostei</taxon>
        <taxon>Neoteleostei</taxon>
        <taxon>Acanthomorphata</taxon>
        <taxon>Eupercaria</taxon>
        <taxon>Labriformes</taxon>
        <taxon>Labridae</taxon>
        <taxon>Xyrichtys</taxon>
    </lineage>
</organism>
<proteinExistence type="predicted"/>
<gene>
    <name evidence="1" type="ORF">XNOV1_A024503</name>
</gene>
<sequence length="49" mass="5659">MSRQTLSISCRQRGRLTSPVVDKKTLRRYYLALLWKLGAPFAVKEPLLP</sequence>
<evidence type="ECO:0000313" key="2">
    <source>
        <dbReference type="Proteomes" id="UP001178508"/>
    </source>
</evidence>
<reference evidence="1" key="1">
    <citation type="submission" date="2023-08" db="EMBL/GenBank/DDBJ databases">
        <authorList>
            <person name="Alioto T."/>
            <person name="Alioto T."/>
            <person name="Gomez Garrido J."/>
        </authorList>
    </citation>
    <scope>NUCLEOTIDE SEQUENCE</scope>
</reference>
<dbReference type="AlphaFoldDB" id="A0AAV1F2C5"/>
<keyword evidence="2" id="KW-1185">Reference proteome</keyword>
<evidence type="ECO:0000313" key="1">
    <source>
        <dbReference type="EMBL" id="CAJ1054901.1"/>
    </source>
</evidence>
<accession>A0AAV1F2C5</accession>
<dbReference type="Proteomes" id="UP001178508">
    <property type="component" value="Chromosome 4"/>
</dbReference>
<protein>
    <submittedName>
        <fullName evidence="1">Uncharacterized protein</fullName>
    </submittedName>
</protein>
<name>A0AAV1F2C5_XYRNO</name>